<evidence type="ECO:0000256" key="2">
    <source>
        <dbReference type="SAM" id="SignalP"/>
    </source>
</evidence>
<evidence type="ECO:0000313" key="3">
    <source>
        <dbReference type="EMBL" id="KAK7294344.1"/>
    </source>
</evidence>
<keyword evidence="2" id="KW-0732">Signal</keyword>
<dbReference type="EMBL" id="JAYKXN010000004">
    <property type="protein sequence ID" value="KAK7294344.1"/>
    <property type="molecule type" value="Genomic_DNA"/>
</dbReference>
<protein>
    <recommendedName>
        <fullName evidence="5">Secreted protein</fullName>
    </recommendedName>
</protein>
<keyword evidence="4" id="KW-1185">Reference proteome</keyword>
<dbReference type="Proteomes" id="UP001359559">
    <property type="component" value="Unassembled WGS sequence"/>
</dbReference>
<keyword evidence="1" id="KW-0472">Membrane</keyword>
<organism evidence="3 4">
    <name type="scientific">Clitoria ternatea</name>
    <name type="common">Butterfly pea</name>
    <dbReference type="NCBI Taxonomy" id="43366"/>
    <lineage>
        <taxon>Eukaryota</taxon>
        <taxon>Viridiplantae</taxon>
        <taxon>Streptophyta</taxon>
        <taxon>Embryophyta</taxon>
        <taxon>Tracheophyta</taxon>
        <taxon>Spermatophyta</taxon>
        <taxon>Magnoliopsida</taxon>
        <taxon>eudicotyledons</taxon>
        <taxon>Gunneridae</taxon>
        <taxon>Pentapetalae</taxon>
        <taxon>rosids</taxon>
        <taxon>fabids</taxon>
        <taxon>Fabales</taxon>
        <taxon>Fabaceae</taxon>
        <taxon>Papilionoideae</taxon>
        <taxon>50 kb inversion clade</taxon>
        <taxon>NPAAA clade</taxon>
        <taxon>indigoferoid/millettioid clade</taxon>
        <taxon>Phaseoleae</taxon>
        <taxon>Clitoria</taxon>
    </lineage>
</organism>
<name>A0AAN9J9U7_CLITE</name>
<feature type="transmembrane region" description="Helical" evidence="1">
    <location>
        <begin position="34"/>
        <end position="54"/>
    </location>
</feature>
<gene>
    <name evidence="3" type="ORF">RJT34_17233</name>
</gene>
<feature type="transmembrane region" description="Helical" evidence="1">
    <location>
        <begin position="82"/>
        <end position="106"/>
    </location>
</feature>
<feature type="signal peptide" evidence="2">
    <location>
        <begin position="1"/>
        <end position="18"/>
    </location>
</feature>
<proteinExistence type="predicted"/>
<evidence type="ECO:0000256" key="1">
    <source>
        <dbReference type="SAM" id="Phobius"/>
    </source>
</evidence>
<comment type="caution">
    <text evidence="3">The sequence shown here is derived from an EMBL/GenBank/DDBJ whole genome shotgun (WGS) entry which is preliminary data.</text>
</comment>
<dbReference type="AlphaFoldDB" id="A0AAN9J9U7"/>
<keyword evidence="1" id="KW-0812">Transmembrane</keyword>
<evidence type="ECO:0008006" key="5">
    <source>
        <dbReference type="Google" id="ProtNLM"/>
    </source>
</evidence>
<accession>A0AAN9J9U7</accession>
<sequence>MLVVMFVIVNNVVLMVMAMVMEEDTNNNKVKESLLFFFLLKVYCGCAFWFHLLLDFSEQQWKQLYHNSHVCKPSEKKNRKVFLMDVTCKVFSFTMCCCCCCFHQFLFNFHVGES</sequence>
<evidence type="ECO:0000313" key="4">
    <source>
        <dbReference type="Proteomes" id="UP001359559"/>
    </source>
</evidence>
<feature type="chain" id="PRO_5043025725" description="Secreted protein" evidence="2">
    <location>
        <begin position="19"/>
        <end position="114"/>
    </location>
</feature>
<keyword evidence="1" id="KW-1133">Transmembrane helix</keyword>
<reference evidence="3 4" key="1">
    <citation type="submission" date="2024-01" db="EMBL/GenBank/DDBJ databases">
        <title>The genomes of 5 underutilized Papilionoideae crops provide insights into root nodulation and disease resistance.</title>
        <authorList>
            <person name="Yuan L."/>
        </authorList>
    </citation>
    <scope>NUCLEOTIDE SEQUENCE [LARGE SCALE GENOMIC DNA]</scope>
    <source>
        <strain evidence="3">LY-2023</strain>
        <tissue evidence="3">Leaf</tissue>
    </source>
</reference>